<dbReference type="PANTHER" id="PTHR44591:SF3">
    <property type="entry name" value="RESPONSE REGULATORY DOMAIN-CONTAINING PROTEIN"/>
    <property type="match status" value="1"/>
</dbReference>
<dbReference type="SMART" id="SM00448">
    <property type="entry name" value="REC"/>
    <property type="match status" value="1"/>
</dbReference>
<dbReference type="KEGG" id="mgin:FRZ54_16635"/>
<keyword evidence="5" id="KW-1185">Reference proteome</keyword>
<evidence type="ECO:0000313" key="5">
    <source>
        <dbReference type="Proteomes" id="UP000321479"/>
    </source>
</evidence>
<organism evidence="4 5">
    <name type="scientific">Mucilaginibacter ginsenosidivorans</name>
    <dbReference type="NCBI Taxonomy" id="398053"/>
    <lineage>
        <taxon>Bacteria</taxon>
        <taxon>Pseudomonadati</taxon>
        <taxon>Bacteroidota</taxon>
        <taxon>Sphingobacteriia</taxon>
        <taxon>Sphingobacteriales</taxon>
        <taxon>Sphingobacteriaceae</taxon>
        <taxon>Mucilaginibacter</taxon>
    </lineage>
</organism>
<name>A0A5B8UYG7_9SPHI</name>
<dbReference type="InterPro" id="IPR001789">
    <property type="entry name" value="Sig_transdc_resp-reg_receiver"/>
</dbReference>
<accession>A0A5B8UYG7</accession>
<keyword evidence="1 2" id="KW-0597">Phosphoprotein</keyword>
<proteinExistence type="predicted"/>
<dbReference type="GO" id="GO:0000160">
    <property type="term" value="P:phosphorelay signal transduction system"/>
    <property type="evidence" value="ECO:0007669"/>
    <property type="project" value="InterPro"/>
</dbReference>
<dbReference type="PANTHER" id="PTHR44591">
    <property type="entry name" value="STRESS RESPONSE REGULATOR PROTEIN 1"/>
    <property type="match status" value="1"/>
</dbReference>
<evidence type="ECO:0000256" key="1">
    <source>
        <dbReference type="ARBA" id="ARBA00022553"/>
    </source>
</evidence>
<dbReference type="AlphaFoldDB" id="A0A5B8UYG7"/>
<evidence type="ECO:0000259" key="3">
    <source>
        <dbReference type="PROSITE" id="PS50110"/>
    </source>
</evidence>
<dbReference type="OrthoDB" id="1260794at2"/>
<dbReference type="Proteomes" id="UP000321479">
    <property type="component" value="Chromosome"/>
</dbReference>
<dbReference type="PROSITE" id="PS50110">
    <property type="entry name" value="RESPONSE_REGULATORY"/>
    <property type="match status" value="1"/>
</dbReference>
<dbReference type="RefSeq" id="WP_147032707.1">
    <property type="nucleotide sequence ID" value="NZ_CP042436.1"/>
</dbReference>
<dbReference type="InterPro" id="IPR050595">
    <property type="entry name" value="Bact_response_regulator"/>
</dbReference>
<dbReference type="Gene3D" id="3.40.50.2300">
    <property type="match status" value="1"/>
</dbReference>
<gene>
    <name evidence="4" type="ORF">FRZ54_16635</name>
</gene>
<dbReference type="InterPro" id="IPR011006">
    <property type="entry name" value="CheY-like_superfamily"/>
</dbReference>
<dbReference type="EMBL" id="CP042436">
    <property type="protein sequence ID" value="QEC64134.1"/>
    <property type="molecule type" value="Genomic_DNA"/>
</dbReference>
<feature type="domain" description="Response regulatory" evidence="3">
    <location>
        <begin position="4"/>
        <end position="117"/>
    </location>
</feature>
<protein>
    <submittedName>
        <fullName evidence="4">Response regulator</fullName>
    </submittedName>
</protein>
<dbReference type="Pfam" id="PF00072">
    <property type="entry name" value="Response_reg"/>
    <property type="match status" value="1"/>
</dbReference>
<feature type="modified residue" description="4-aspartylphosphate" evidence="2">
    <location>
        <position position="52"/>
    </location>
</feature>
<evidence type="ECO:0000256" key="2">
    <source>
        <dbReference type="PROSITE-ProRule" id="PRU00169"/>
    </source>
</evidence>
<sequence>MQKRVLIIENDQDIRTLVSFILEEEGFETLSCPEPKDLEPIHEFKPNVILIDEFINNQPGHRFCLKIKQSEKLSRIPVIILSTANNIEMIVEECKANDYVRKPFDVQVMVDKVMNLIDNTPLSV</sequence>
<dbReference type="SUPFAM" id="SSF52172">
    <property type="entry name" value="CheY-like"/>
    <property type="match status" value="1"/>
</dbReference>
<evidence type="ECO:0000313" key="4">
    <source>
        <dbReference type="EMBL" id="QEC64134.1"/>
    </source>
</evidence>
<reference evidence="4 5" key="1">
    <citation type="journal article" date="2017" name="Curr. Microbiol.">
        <title>Mucilaginibacter ginsenosidivorans sp. nov., Isolated from Soil of Ginseng Field.</title>
        <authorList>
            <person name="Kim M.M."/>
            <person name="Siddiqi M.Z."/>
            <person name="Im W.T."/>
        </authorList>
    </citation>
    <scope>NUCLEOTIDE SEQUENCE [LARGE SCALE GENOMIC DNA]</scope>
    <source>
        <strain evidence="4 5">Gsoil 3017</strain>
    </source>
</reference>